<keyword evidence="2" id="KW-1185">Reference proteome</keyword>
<evidence type="ECO:0000313" key="1">
    <source>
        <dbReference type="EMBL" id="KAI4325804.1"/>
    </source>
</evidence>
<organism evidence="1 2">
    <name type="scientific">Melastoma candidum</name>
    <dbReference type="NCBI Taxonomy" id="119954"/>
    <lineage>
        <taxon>Eukaryota</taxon>
        <taxon>Viridiplantae</taxon>
        <taxon>Streptophyta</taxon>
        <taxon>Embryophyta</taxon>
        <taxon>Tracheophyta</taxon>
        <taxon>Spermatophyta</taxon>
        <taxon>Magnoliopsida</taxon>
        <taxon>eudicotyledons</taxon>
        <taxon>Gunneridae</taxon>
        <taxon>Pentapetalae</taxon>
        <taxon>rosids</taxon>
        <taxon>malvids</taxon>
        <taxon>Myrtales</taxon>
        <taxon>Melastomataceae</taxon>
        <taxon>Melastomatoideae</taxon>
        <taxon>Melastomateae</taxon>
        <taxon>Melastoma</taxon>
    </lineage>
</organism>
<accession>A0ACB9MQT9</accession>
<gene>
    <name evidence="1" type="ORF">MLD38_031170</name>
</gene>
<comment type="caution">
    <text evidence="1">The sequence shown here is derived from an EMBL/GenBank/DDBJ whole genome shotgun (WGS) entry which is preliminary data.</text>
</comment>
<proteinExistence type="predicted"/>
<evidence type="ECO:0000313" key="2">
    <source>
        <dbReference type="Proteomes" id="UP001057402"/>
    </source>
</evidence>
<protein>
    <submittedName>
        <fullName evidence="1">Uncharacterized protein</fullName>
    </submittedName>
</protein>
<reference evidence="2" key="1">
    <citation type="journal article" date="2023" name="Front. Plant Sci.">
        <title>Chromosomal-level genome assembly of Melastoma candidum provides insights into trichome evolution.</title>
        <authorList>
            <person name="Zhong Y."/>
            <person name="Wu W."/>
            <person name="Sun C."/>
            <person name="Zou P."/>
            <person name="Liu Y."/>
            <person name="Dai S."/>
            <person name="Zhou R."/>
        </authorList>
    </citation>
    <scope>NUCLEOTIDE SEQUENCE [LARGE SCALE GENOMIC DNA]</scope>
</reference>
<dbReference type="EMBL" id="CM042888">
    <property type="protein sequence ID" value="KAI4325804.1"/>
    <property type="molecule type" value="Genomic_DNA"/>
</dbReference>
<name>A0ACB9MQT9_9MYRT</name>
<dbReference type="Proteomes" id="UP001057402">
    <property type="component" value="Chromosome 9"/>
</dbReference>
<sequence>MPSSSATTPTPPGVPTISLPDVRVKKLGQHCDWISSDYIHYSLLKAGNVYKFQMKKSSCRMVHGVAMNPIEHPPGGGNHQHIGDASTVRSDSLPGHKVGHIAVRRTGRLRG</sequence>